<evidence type="ECO:0000313" key="2">
    <source>
        <dbReference type="EMBL" id="SFU25530.1"/>
    </source>
</evidence>
<dbReference type="EMBL" id="FPBH01000038">
    <property type="protein sequence ID" value="SFU25530.1"/>
    <property type="molecule type" value="Genomic_DNA"/>
</dbReference>
<proteinExistence type="predicted"/>
<dbReference type="OrthoDB" id="26212at2"/>
<dbReference type="AlphaFoldDB" id="A0A1I7ENM8"/>
<dbReference type="GO" id="GO:0003677">
    <property type="term" value="F:DNA binding"/>
    <property type="evidence" value="ECO:0007669"/>
    <property type="project" value="InterPro"/>
</dbReference>
<evidence type="ECO:0000259" key="1">
    <source>
        <dbReference type="Pfam" id="PF12728"/>
    </source>
</evidence>
<sequence length="193" mass="20889">MLPDPAFHLFEPKAVEGLYQSALDGMARVLAEKLNEFTDANPGVKPDHFQLHDMLKVALDDAVFAGRREHAVSARGARAALLLLLSASNISTQIFDAARPSLTEDRMLSTENVAQILNVSRPYVVKLADSGKLGAIEKTEGGQRRIPAAAVEAYRSERQAKSRKALEDLAATSEEGRLYDATAGQIDGKDEAT</sequence>
<dbReference type="Pfam" id="PF12728">
    <property type="entry name" value="HTH_17"/>
    <property type="match status" value="1"/>
</dbReference>
<name>A0A1I7ENM8_9BURK</name>
<dbReference type="RefSeq" id="WP_093645291.1">
    <property type="nucleotide sequence ID" value="NZ_FPBH01000038.1"/>
</dbReference>
<feature type="domain" description="Helix-turn-helix" evidence="1">
    <location>
        <begin position="107"/>
        <end position="158"/>
    </location>
</feature>
<dbReference type="InterPro" id="IPR041657">
    <property type="entry name" value="HTH_17"/>
</dbReference>
<evidence type="ECO:0000313" key="3">
    <source>
        <dbReference type="Proteomes" id="UP000198844"/>
    </source>
</evidence>
<organism evidence="2 3">
    <name type="scientific">Paraburkholderia aspalathi</name>
    <dbReference type="NCBI Taxonomy" id="1324617"/>
    <lineage>
        <taxon>Bacteria</taxon>
        <taxon>Pseudomonadati</taxon>
        <taxon>Pseudomonadota</taxon>
        <taxon>Betaproteobacteria</taxon>
        <taxon>Burkholderiales</taxon>
        <taxon>Burkholderiaceae</taxon>
        <taxon>Paraburkholderia</taxon>
    </lineage>
</organism>
<accession>A0A1I7ENM8</accession>
<dbReference type="Proteomes" id="UP000198844">
    <property type="component" value="Unassembled WGS sequence"/>
</dbReference>
<reference evidence="2 3" key="1">
    <citation type="submission" date="2016-10" db="EMBL/GenBank/DDBJ databases">
        <authorList>
            <person name="de Groot N.N."/>
        </authorList>
    </citation>
    <scope>NUCLEOTIDE SEQUENCE [LARGE SCALE GENOMIC DNA]</scope>
    <source>
        <strain evidence="2 3">LMG 27731</strain>
    </source>
</reference>
<gene>
    <name evidence="2" type="ORF">SAMN05192563_10382</name>
</gene>
<protein>
    <submittedName>
        <fullName evidence="2">DNA binding domain-containing protein, excisionase family</fullName>
    </submittedName>
</protein>
<dbReference type="InterPro" id="IPR010093">
    <property type="entry name" value="SinI_DNA-bd"/>
</dbReference>
<dbReference type="NCBIfam" id="TIGR01764">
    <property type="entry name" value="excise"/>
    <property type="match status" value="1"/>
</dbReference>